<proteinExistence type="predicted"/>
<evidence type="ECO:0000313" key="3">
    <source>
        <dbReference type="Proteomes" id="UP001385951"/>
    </source>
</evidence>
<gene>
    <name evidence="2" type="ORF">QCA50_014625</name>
</gene>
<reference evidence="2 3" key="1">
    <citation type="submission" date="2022-09" db="EMBL/GenBank/DDBJ databases">
        <authorList>
            <person name="Palmer J.M."/>
        </authorList>
    </citation>
    <scope>NUCLEOTIDE SEQUENCE [LARGE SCALE GENOMIC DNA]</scope>
    <source>
        <strain evidence="2 3">DSM 7382</strain>
    </source>
</reference>
<evidence type="ECO:0000313" key="2">
    <source>
        <dbReference type="EMBL" id="KAK7682420.1"/>
    </source>
</evidence>
<sequence length="203" mass="22905">MFSGEVTIAFMEWWTLSKSAYIATQSAGDPERKVLPSRKTLPVSQIPPNTPTPEILAADPYTSEAFEIRTKLKCAPLSFRDIAEGGLPSRKPIRDPESSATEPTLTETSETTLQPGIIEMTFCSFALHLVENPSELFALLWELSTKCRWLIVLAPHKKPEIKDGWGWTKWDANTWSECPMTQSDGEFLQDRVHCRIYRSLNCA</sequence>
<dbReference type="Proteomes" id="UP001385951">
    <property type="component" value="Unassembled WGS sequence"/>
</dbReference>
<dbReference type="EMBL" id="JASBNA010000036">
    <property type="protein sequence ID" value="KAK7682420.1"/>
    <property type="molecule type" value="Genomic_DNA"/>
</dbReference>
<keyword evidence="3" id="KW-1185">Reference proteome</keyword>
<accession>A0AAW0G090</accession>
<dbReference type="AlphaFoldDB" id="A0AAW0G090"/>
<comment type="caution">
    <text evidence="2">The sequence shown here is derived from an EMBL/GenBank/DDBJ whole genome shotgun (WGS) entry which is preliminary data.</text>
</comment>
<name>A0AAW0G090_9APHY</name>
<evidence type="ECO:0000256" key="1">
    <source>
        <dbReference type="SAM" id="MobiDB-lite"/>
    </source>
</evidence>
<feature type="region of interest" description="Disordered" evidence="1">
    <location>
        <begin position="85"/>
        <end position="111"/>
    </location>
</feature>
<feature type="compositionally biased region" description="Low complexity" evidence="1">
    <location>
        <begin position="98"/>
        <end position="111"/>
    </location>
</feature>
<protein>
    <recommendedName>
        <fullName evidence="4">RNA methyltransferase</fullName>
    </recommendedName>
</protein>
<organism evidence="2 3">
    <name type="scientific">Cerrena zonata</name>
    <dbReference type="NCBI Taxonomy" id="2478898"/>
    <lineage>
        <taxon>Eukaryota</taxon>
        <taxon>Fungi</taxon>
        <taxon>Dikarya</taxon>
        <taxon>Basidiomycota</taxon>
        <taxon>Agaricomycotina</taxon>
        <taxon>Agaricomycetes</taxon>
        <taxon>Polyporales</taxon>
        <taxon>Cerrenaceae</taxon>
        <taxon>Cerrena</taxon>
    </lineage>
</organism>
<evidence type="ECO:0008006" key="4">
    <source>
        <dbReference type="Google" id="ProtNLM"/>
    </source>
</evidence>